<organism evidence="2">
    <name type="scientific">Guillardia theta (strain CCMP2712)</name>
    <name type="common">Cryptophyte</name>
    <dbReference type="NCBI Taxonomy" id="905079"/>
    <lineage>
        <taxon>Eukaryota</taxon>
        <taxon>Cryptophyceae</taxon>
        <taxon>Pyrenomonadales</taxon>
        <taxon>Geminigeraceae</taxon>
        <taxon>Guillardia</taxon>
    </lineage>
</organism>
<feature type="transmembrane region" description="Helical" evidence="1">
    <location>
        <begin position="6"/>
        <end position="24"/>
    </location>
</feature>
<dbReference type="PaxDb" id="55529-EKX53477"/>
<dbReference type="EMBL" id="JH992970">
    <property type="protein sequence ID" value="EKX53477.1"/>
    <property type="molecule type" value="Genomic_DNA"/>
</dbReference>
<dbReference type="AlphaFoldDB" id="L1JYN1"/>
<dbReference type="GeneID" id="17309857"/>
<keyword evidence="4" id="KW-1185">Reference proteome</keyword>
<reference evidence="4" key="2">
    <citation type="submission" date="2012-11" db="EMBL/GenBank/DDBJ databases">
        <authorList>
            <person name="Kuo A."/>
            <person name="Curtis B.A."/>
            <person name="Tanifuji G."/>
            <person name="Burki F."/>
            <person name="Gruber A."/>
            <person name="Irimia M."/>
            <person name="Maruyama S."/>
            <person name="Arias M.C."/>
            <person name="Ball S.G."/>
            <person name="Gile G.H."/>
            <person name="Hirakawa Y."/>
            <person name="Hopkins J.F."/>
            <person name="Rensing S.A."/>
            <person name="Schmutz J."/>
            <person name="Symeonidi A."/>
            <person name="Elias M."/>
            <person name="Eveleigh R.J."/>
            <person name="Herman E.K."/>
            <person name="Klute M.J."/>
            <person name="Nakayama T."/>
            <person name="Obornik M."/>
            <person name="Reyes-Prieto A."/>
            <person name="Armbrust E.V."/>
            <person name="Aves S.J."/>
            <person name="Beiko R.G."/>
            <person name="Coutinho P."/>
            <person name="Dacks J.B."/>
            <person name="Durnford D.G."/>
            <person name="Fast N.M."/>
            <person name="Green B.R."/>
            <person name="Grisdale C."/>
            <person name="Hempe F."/>
            <person name="Henrissat B."/>
            <person name="Hoppner M.P."/>
            <person name="Ishida K.-I."/>
            <person name="Kim E."/>
            <person name="Koreny L."/>
            <person name="Kroth P.G."/>
            <person name="Liu Y."/>
            <person name="Malik S.-B."/>
            <person name="Maier U.G."/>
            <person name="McRose D."/>
            <person name="Mock T."/>
            <person name="Neilson J.A."/>
            <person name="Onodera N.T."/>
            <person name="Poole A.M."/>
            <person name="Pritham E.J."/>
            <person name="Richards T.A."/>
            <person name="Rocap G."/>
            <person name="Roy S.W."/>
            <person name="Sarai C."/>
            <person name="Schaack S."/>
            <person name="Shirato S."/>
            <person name="Slamovits C.H."/>
            <person name="Spencer D.F."/>
            <person name="Suzuki S."/>
            <person name="Worden A.Z."/>
            <person name="Zauner S."/>
            <person name="Barry K."/>
            <person name="Bell C."/>
            <person name="Bharti A.K."/>
            <person name="Crow J.A."/>
            <person name="Grimwood J."/>
            <person name="Kramer R."/>
            <person name="Lindquist E."/>
            <person name="Lucas S."/>
            <person name="Salamov A."/>
            <person name="McFadden G.I."/>
            <person name="Lane C.E."/>
            <person name="Keeling P.J."/>
            <person name="Gray M.W."/>
            <person name="Grigoriev I.V."/>
            <person name="Archibald J.M."/>
        </authorList>
    </citation>
    <scope>NUCLEOTIDE SEQUENCE</scope>
    <source>
        <strain evidence="4">CCMP2712</strain>
    </source>
</reference>
<sequence>MNGFVGVGFKLLFVFCLIHLWISVRRTRRVHSSRSGVSALTAIVERIQNVEFRVRMDATEAFFSERTETWVECADGEKRTCFPQSSNFSLTPQSNLQLSSSYRFHGFTSSEVLTSDRPEDRGLFCSPGQVPLHLCRENPSEKNAVLAILVPSKPRYMRAALMPEEGGGLQEVRSTRRTRWFHNIEIVPREQLSYRQVKLKGGERAISVACEEDEKCAGFDNRGNLYRSAQRADLIHLSNTSTTRFYTKKRISAFPQPFFDAQNRVWKLYDSDLPEDASVVDKWSGNVKHLAERCRNSSQSCFAFHENGRIIEKSTFPAFHSMKQDSVLYFREDPGPSDYLIPTINSILSETGFCKTNMFQGKIHIYVVDTSEDGRNDAAAYLSKTYRNMTCLSVLNGFEYGRLQEHALPAWGVPRNGKRTEVNQTLDIVSAAQIVQSRSPKAFFLLWEDDCKMCAGSLRLLEEALNTIGEARRSPAQSAAAVSHRQTADFCVLKIGNGGSGLLINHVYVGQAIAFWKKSRGLDNHDVALYKFCNGMNLSQLKSNQIYSSHQGQITSFRDTESISELVKHLWPRKKCFSTLNEQWGKYVKCPHDFMYQSWACSTTEPDSKTKSKSSRR</sequence>
<reference evidence="3" key="3">
    <citation type="submission" date="2016-03" db="UniProtKB">
        <authorList>
            <consortium name="EnsemblProtists"/>
        </authorList>
    </citation>
    <scope>IDENTIFICATION</scope>
</reference>
<evidence type="ECO:0000313" key="4">
    <source>
        <dbReference type="Proteomes" id="UP000011087"/>
    </source>
</evidence>
<dbReference type="HOGENOM" id="CLU_443105_0_0_1"/>
<evidence type="ECO:0000313" key="3">
    <source>
        <dbReference type="EnsemblProtists" id="EKX53477"/>
    </source>
</evidence>
<reference evidence="2 4" key="1">
    <citation type="journal article" date="2012" name="Nature">
        <title>Algal genomes reveal evolutionary mosaicism and the fate of nucleomorphs.</title>
        <authorList>
            <consortium name="DOE Joint Genome Institute"/>
            <person name="Curtis B.A."/>
            <person name="Tanifuji G."/>
            <person name="Burki F."/>
            <person name="Gruber A."/>
            <person name="Irimia M."/>
            <person name="Maruyama S."/>
            <person name="Arias M.C."/>
            <person name="Ball S.G."/>
            <person name="Gile G.H."/>
            <person name="Hirakawa Y."/>
            <person name="Hopkins J.F."/>
            <person name="Kuo A."/>
            <person name="Rensing S.A."/>
            <person name="Schmutz J."/>
            <person name="Symeonidi A."/>
            <person name="Elias M."/>
            <person name="Eveleigh R.J."/>
            <person name="Herman E.K."/>
            <person name="Klute M.J."/>
            <person name="Nakayama T."/>
            <person name="Obornik M."/>
            <person name="Reyes-Prieto A."/>
            <person name="Armbrust E.V."/>
            <person name="Aves S.J."/>
            <person name="Beiko R.G."/>
            <person name="Coutinho P."/>
            <person name="Dacks J.B."/>
            <person name="Durnford D.G."/>
            <person name="Fast N.M."/>
            <person name="Green B.R."/>
            <person name="Grisdale C.J."/>
            <person name="Hempel F."/>
            <person name="Henrissat B."/>
            <person name="Hoppner M.P."/>
            <person name="Ishida K."/>
            <person name="Kim E."/>
            <person name="Koreny L."/>
            <person name="Kroth P.G."/>
            <person name="Liu Y."/>
            <person name="Malik S.B."/>
            <person name="Maier U.G."/>
            <person name="McRose D."/>
            <person name="Mock T."/>
            <person name="Neilson J.A."/>
            <person name="Onodera N.T."/>
            <person name="Poole A.M."/>
            <person name="Pritham E.J."/>
            <person name="Richards T.A."/>
            <person name="Rocap G."/>
            <person name="Roy S.W."/>
            <person name="Sarai C."/>
            <person name="Schaack S."/>
            <person name="Shirato S."/>
            <person name="Slamovits C.H."/>
            <person name="Spencer D.F."/>
            <person name="Suzuki S."/>
            <person name="Worden A.Z."/>
            <person name="Zauner S."/>
            <person name="Barry K."/>
            <person name="Bell C."/>
            <person name="Bharti A.K."/>
            <person name="Crow J.A."/>
            <person name="Grimwood J."/>
            <person name="Kramer R."/>
            <person name="Lindquist E."/>
            <person name="Lucas S."/>
            <person name="Salamov A."/>
            <person name="McFadden G.I."/>
            <person name="Lane C.E."/>
            <person name="Keeling P.J."/>
            <person name="Gray M.W."/>
            <person name="Grigoriev I.V."/>
            <person name="Archibald J.M."/>
        </authorList>
    </citation>
    <scope>NUCLEOTIDE SEQUENCE</scope>
    <source>
        <strain evidence="2 4">CCMP2712</strain>
    </source>
</reference>
<proteinExistence type="predicted"/>
<dbReference type="KEGG" id="gtt:GUITHDRAFT_133184"/>
<evidence type="ECO:0000313" key="2">
    <source>
        <dbReference type="EMBL" id="EKX53477.1"/>
    </source>
</evidence>
<keyword evidence="1" id="KW-0472">Membrane</keyword>
<keyword evidence="1" id="KW-0812">Transmembrane</keyword>
<dbReference type="Proteomes" id="UP000011087">
    <property type="component" value="Unassembled WGS sequence"/>
</dbReference>
<dbReference type="RefSeq" id="XP_005840457.1">
    <property type="nucleotide sequence ID" value="XM_005840400.1"/>
</dbReference>
<protein>
    <submittedName>
        <fullName evidence="2 3">Uncharacterized protein</fullName>
    </submittedName>
</protein>
<dbReference type="EnsemblProtists" id="EKX53477">
    <property type="protein sequence ID" value="EKX53477"/>
    <property type="gene ID" value="GUITHDRAFT_133184"/>
</dbReference>
<keyword evidence="1" id="KW-1133">Transmembrane helix</keyword>
<name>L1JYN1_GUITC</name>
<evidence type="ECO:0000256" key="1">
    <source>
        <dbReference type="SAM" id="Phobius"/>
    </source>
</evidence>
<accession>L1JYN1</accession>
<gene>
    <name evidence="2" type="ORF">GUITHDRAFT_133184</name>
</gene>